<comment type="caution">
    <text evidence="9">The sequence shown here is derived from an EMBL/GenBank/DDBJ whole genome shotgun (WGS) entry which is preliminary data.</text>
</comment>
<proteinExistence type="inferred from homology"/>
<dbReference type="AlphaFoldDB" id="A0AA38G1K3"/>
<reference evidence="9 10" key="1">
    <citation type="journal article" date="2021" name="Nat. Plants">
        <title>The Taxus genome provides insights into paclitaxel biosynthesis.</title>
        <authorList>
            <person name="Xiong X."/>
            <person name="Gou J."/>
            <person name="Liao Q."/>
            <person name="Li Y."/>
            <person name="Zhou Q."/>
            <person name="Bi G."/>
            <person name="Li C."/>
            <person name="Du R."/>
            <person name="Wang X."/>
            <person name="Sun T."/>
            <person name="Guo L."/>
            <person name="Liang H."/>
            <person name="Lu P."/>
            <person name="Wu Y."/>
            <person name="Zhang Z."/>
            <person name="Ro D.K."/>
            <person name="Shang Y."/>
            <person name="Huang S."/>
            <person name="Yan J."/>
        </authorList>
    </citation>
    <scope>NUCLEOTIDE SEQUENCE [LARGE SCALE GENOMIC DNA]</scope>
    <source>
        <strain evidence="9">Ta-2019</strain>
    </source>
</reference>
<dbReference type="GO" id="GO:0046872">
    <property type="term" value="F:metal ion binding"/>
    <property type="evidence" value="ECO:0007669"/>
    <property type="project" value="UniProtKB-KW"/>
</dbReference>
<dbReference type="SUPFAM" id="SSF51126">
    <property type="entry name" value="Pectin lyase-like"/>
    <property type="match status" value="1"/>
</dbReference>
<evidence type="ECO:0000256" key="3">
    <source>
        <dbReference type="ARBA" id="ARBA00022723"/>
    </source>
</evidence>
<evidence type="ECO:0000313" key="10">
    <source>
        <dbReference type="Proteomes" id="UP000824469"/>
    </source>
</evidence>
<dbReference type="EMBL" id="JAHRHJ020000006">
    <property type="protein sequence ID" value="KAH9313259.1"/>
    <property type="molecule type" value="Genomic_DNA"/>
</dbReference>
<dbReference type="Gene3D" id="2.160.20.10">
    <property type="entry name" value="Single-stranded right-handed beta-helix, Pectin lyase-like"/>
    <property type="match status" value="1"/>
</dbReference>
<keyword evidence="5 7" id="KW-0106">Calcium</keyword>
<dbReference type="PANTHER" id="PTHR31683:SF74">
    <property type="entry name" value="PECTATE LYASE"/>
    <property type="match status" value="1"/>
</dbReference>
<dbReference type="PRINTS" id="PR00807">
    <property type="entry name" value="AMBALLERGEN"/>
</dbReference>
<dbReference type="GO" id="GO:0030570">
    <property type="term" value="F:pectate lyase activity"/>
    <property type="evidence" value="ECO:0007669"/>
    <property type="project" value="UniProtKB-EC"/>
</dbReference>
<keyword evidence="3 7" id="KW-0479">Metal-binding</keyword>
<name>A0AA38G1K3_TAXCH</name>
<evidence type="ECO:0000256" key="4">
    <source>
        <dbReference type="ARBA" id="ARBA00022729"/>
    </source>
</evidence>
<comment type="similarity">
    <text evidence="7">Belongs to the polysaccharide lyase 1 family.</text>
</comment>
<evidence type="ECO:0000256" key="6">
    <source>
        <dbReference type="ARBA" id="ARBA00023239"/>
    </source>
</evidence>
<evidence type="ECO:0000259" key="8">
    <source>
        <dbReference type="SMART" id="SM00656"/>
    </source>
</evidence>
<dbReference type="InterPro" id="IPR011050">
    <property type="entry name" value="Pectin_lyase_fold/virulence"/>
</dbReference>
<evidence type="ECO:0000256" key="1">
    <source>
        <dbReference type="ARBA" id="ARBA00000695"/>
    </source>
</evidence>
<dbReference type="Pfam" id="PF00544">
    <property type="entry name" value="Pectate_lyase_4"/>
    <property type="match status" value="1"/>
</dbReference>
<dbReference type="InterPro" id="IPR002022">
    <property type="entry name" value="Pec_lyase"/>
</dbReference>
<dbReference type="OMA" id="HNTLNQD"/>
<dbReference type="InterPro" id="IPR045032">
    <property type="entry name" value="PEL"/>
</dbReference>
<dbReference type="PANTHER" id="PTHR31683">
    <property type="entry name" value="PECTATE LYASE 18-RELATED"/>
    <property type="match status" value="1"/>
</dbReference>
<dbReference type="Proteomes" id="UP000824469">
    <property type="component" value="Unassembled WGS sequence"/>
</dbReference>
<evidence type="ECO:0000256" key="2">
    <source>
        <dbReference type="ARBA" id="ARBA00005220"/>
    </source>
</evidence>
<dbReference type="InterPro" id="IPR018082">
    <property type="entry name" value="AmbAllergen"/>
</dbReference>
<comment type="cofactor">
    <cofactor evidence="7">
        <name>Ca(2+)</name>
        <dbReference type="ChEBI" id="CHEBI:29108"/>
    </cofactor>
    <text evidence="7">Binds 1 Ca(2+) ion. Required for its activity.</text>
</comment>
<feature type="non-terminal residue" evidence="9">
    <location>
        <position position="347"/>
    </location>
</feature>
<dbReference type="EC" id="4.2.2.2" evidence="7"/>
<protein>
    <recommendedName>
        <fullName evidence="7">Pectate lyase</fullName>
        <ecNumber evidence="7">4.2.2.2</ecNumber>
    </recommendedName>
</protein>
<comment type="catalytic activity">
    <reaction evidence="1 7">
        <text>Eliminative cleavage of (1-&gt;4)-alpha-D-galacturonan to give oligosaccharides with 4-deoxy-alpha-D-galact-4-enuronosyl groups at their non-reducing ends.</text>
        <dbReference type="EC" id="4.2.2.2"/>
    </reaction>
</comment>
<feature type="domain" description="Pectate lyase" evidence="8">
    <location>
        <begin position="72"/>
        <end position="270"/>
    </location>
</feature>
<comment type="pathway">
    <text evidence="2 7">Glycan metabolism; pectin degradation; 2-dehydro-3-deoxy-D-gluconate from pectin: step 2/5.</text>
</comment>
<evidence type="ECO:0000256" key="5">
    <source>
        <dbReference type="ARBA" id="ARBA00022837"/>
    </source>
</evidence>
<evidence type="ECO:0000256" key="7">
    <source>
        <dbReference type="RuleBase" id="RU361123"/>
    </source>
</evidence>
<keyword evidence="4" id="KW-0732">Signal</keyword>
<sequence length="347" mass="38914">MDKCWRRDPNWEIHRRKLANCARGFGNNARGGKAGGIYTVTRDDDNPENPMPGSLRYGVTRDRPLWIVFAFDMNIRLRMPLFLASHKTLDGRGARVVIGNGACLRLYNVSNVIIHGLVLHDCMASPPANVFLSESSGVVRVYPMDADAISVMISRDVWIDHNTISHSGDGLIDVTLGSTAVTISNNRFFDHNEVMLLGNSDTYKPDLNMRITVAFNHFGPDLMQRMPRSRLGYVHVANNYYEPWGLYAIGGSSRPTILSEGNWFMGPKDFTKKQVTEHKGCSGSSCVWRSIHDKFLSGSYFQQSGWGLISPGYGPGQYFKVSKARLVPDIDEKCRSSHLFSKQTLFI</sequence>
<keyword evidence="10" id="KW-1185">Reference proteome</keyword>
<organism evidence="9 10">
    <name type="scientific">Taxus chinensis</name>
    <name type="common">Chinese yew</name>
    <name type="synonym">Taxus wallichiana var. chinensis</name>
    <dbReference type="NCBI Taxonomy" id="29808"/>
    <lineage>
        <taxon>Eukaryota</taxon>
        <taxon>Viridiplantae</taxon>
        <taxon>Streptophyta</taxon>
        <taxon>Embryophyta</taxon>
        <taxon>Tracheophyta</taxon>
        <taxon>Spermatophyta</taxon>
        <taxon>Pinopsida</taxon>
        <taxon>Pinidae</taxon>
        <taxon>Conifers II</taxon>
        <taxon>Cupressales</taxon>
        <taxon>Taxaceae</taxon>
        <taxon>Taxus</taxon>
    </lineage>
</organism>
<dbReference type="InterPro" id="IPR012334">
    <property type="entry name" value="Pectin_lyas_fold"/>
</dbReference>
<keyword evidence="6 7" id="KW-0456">Lyase</keyword>
<evidence type="ECO:0000313" key="9">
    <source>
        <dbReference type="EMBL" id="KAH9313259.1"/>
    </source>
</evidence>
<dbReference type="SMART" id="SM00656">
    <property type="entry name" value="Amb_all"/>
    <property type="match status" value="1"/>
</dbReference>
<accession>A0AA38G1K3</accession>
<gene>
    <name evidence="9" type="ORF">KI387_028294</name>
</gene>